<keyword evidence="2" id="KW-1185">Reference proteome</keyword>
<gene>
    <name evidence="1" type="ORF">RchiOBHm_Chr6g0258401</name>
</gene>
<name>A0A2P6PMN7_ROSCH</name>
<accession>A0A2P6PMN7</accession>
<organism evidence="1 2">
    <name type="scientific">Rosa chinensis</name>
    <name type="common">China rose</name>
    <dbReference type="NCBI Taxonomy" id="74649"/>
    <lineage>
        <taxon>Eukaryota</taxon>
        <taxon>Viridiplantae</taxon>
        <taxon>Streptophyta</taxon>
        <taxon>Embryophyta</taxon>
        <taxon>Tracheophyta</taxon>
        <taxon>Spermatophyta</taxon>
        <taxon>Magnoliopsida</taxon>
        <taxon>eudicotyledons</taxon>
        <taxon>Gunneridae</taxon>
        <taxon>Pentapetalae</taxon>
        <taxon>rosids</taxon>
        <taxon>fabids</taxon>
        <taxon>Rosales</taxon>
        <taxon>Rosaceae</taxon>
        <taxon>Rosoideae</taxon>
        <taxon>Rosoideae incertae sedis</taxon>
        <taxon>Rosa</taxon>
    </lineage>
</organism>
<sequence length="47" mass="5501">MFESIQTSDRVVIDRLNLCLFMENLNSSSDISFLTSFNWYCMLLISC</sequence>
<protein>
    <submittedName>
        <fullName evidence="1">Uncharacterized protein</fullName>
    </submittedName>
</protein>
<dbReference type="Gramene" id="PRQ23170">
    <property type="protein sequence ID" value="PRQ23170"/>
    <property type="gene ID" value="RchiOBHm_Chr6g0258401"/>
</dbReference>
<dbReference type="AlphaFoldDB" id="A0A2P6PMN7"/>
<evidence type="ECO:0000313" key="2">
    <source>
        <dbReference type="Proteomes" id="UP000238479"/>
    </source>
</evidence>
<dbReference type="EMBL" id="PDCK01000044">
    <property type="protein sequence ID" value="PRQ23170.1"/>
    <property type="molecule type" value="Genomic_DNA"/>
</dbReference>
<dbReference type="Proteomes" id="UP000238479">
    <property type="component" value="Chromosome 6"/>
</dbReference>
<evidence type="ECO:0000313" key="1">
    <source>
        <dbReference type="EMBL" id="PRQ23170.1"/>
    </source>
</evidence>
<comment type="caution">
    <text evidence="1">The sequence shown here is derived from an EMBL/GenBank/DDBJ whole genome shotgun (WGS) entry which is preliminary data.</text>
</comment>
<proteinExistence type="predicted"/>
<reference evidence="1 2" key="1">
    <citation type="journal article" date="2018" name="Nat. Genet.">
        <title>The Rosa genome provides new insights in the design of modern roses.</title>
        <authorList>
            <person name="Bendahmane M."/>
        </authorList>
    </citation>
    <scope>NUCLEOTIDE SEQUENCE [LARGE SCALE GENOMIC DNA]</scope>
    <source>
        <strain evidence="2">cv. Old Blush</strain>
    </source>
</reference>